<feature type="non-terminal residue" evidence="1">
    <location>
        <position position="1"/>
    </location>
</feature>
<proteinExistence type="predicted"/>
<dbReference type="EMBL" id="HACG01001472">
    <property type="protein sequence ID" value="CEK48337.1"/>
    <property type="molecule type" value="Transcribed_RNA"/>
</dbReference>
<name>A0A0B6XWA3_9EUPU</name>
<sequence>AFEEEEGHHQSDSFRFISFPISPTPSSAKHEWWLISKGHHHSSLFRFISSPISPTPSSKQRD</sequence>
<protein>
    <submittedName>
        <fullName evidence="1">Uncharacterized protein</fullName>
    </submittedName>
</protein>
<accession>A0A0B6XWA3</accession>
<gene>
    <name evidence="1" type="primary">ORF3691</name>
</gene>
<reference evidence="1" key="1">
    <citation type="submission" date="2014-12" db="EMBL/GenBank/DDBJ databases">
        <title>Insight into the proteome of Arion vulgaris.</title>
        <authorList>
            <person name="Aradska J."/>
            <person name="Bulat T."/>
            <person name="Smidak R."/>
            <person name="Sarate P."/>
            <person name="Gangsoo J."/>
            <person name="Sialana F."/>
            <person name="Bilban M."/>
            <person name="Lubec G."/>
        </authorList>
    </citation>
    <scope>NUCLEOTIDE SEQUENCE</scope>
    <source>
        <tissue evidence="1">Skin</tissue>
    </source>
</reference>
<dbReference type="AlphaFoldDB" id="A0A0B6XWA3"/>
<organism evidence="1">
    <name type="scientific">Arion vulgaris</name>
    <dbReference type="NCBI Taxonomy" id="1028688"/>
    <lineage>
        <taxon>Eukaryota</taxon>
        <taxon>Metazoa</taxon>
        <taxon>Spiralia</taxon>
        <taxon>Lophotrochozoa</taxon>
        <taxon>Mollusca</taxon>
        <taxon>Gastropoda</taxon>
        <taxon>Heterobranchia</taxon>
        <taxon>Euthyneura</taxon>
        <taxon>Panpulmonata</taxon>
        <taxon>Eupulmonata</taxon>
        <taxon>Stylommatophora</taxon>
        <taxon>Helicina</taxon>
        <taxon>Arionoidea</taxon>
        <taxon>Arionidae</taxon>
        <taxon>Arion</taxon>
    </lineage>
</organism>
<evidence type="ECO:0000313" key="1">
    <source>
        <dbReference type="EMBL" id="CEK48337.1"/>
    </source>
</evidence>